<dbReference type="OrthoDB" id="4373801at2"/>
<dbReference type="AlphaFoldDB" id="A0A4Y9F860"/>
<comment type="caution">
    <text evidence="1">The sequence shown here is derived from an EMBL/GenBank/DDBJ whole genome shotgun (WGS) entry which is preliminary data.</text>
</comment>
<sequence length="75" mass="8656">MLSKYKPGKSKRELGKYKNALADKYLSGKTWLAKGYTDGWALGIKSEKQHISSLNEMADVFEEVLKRWFEAEISR</sequence>
<accession>A0A4Y9F860</accession>
<dbReference type="RefSeq" id="WP_135011095.1">
    <property type="nucleotide sequence ID" value="NZ_JADGLK010000002.1"/>
</dbReference>
<protein>
    <submittedName>
        <fullName evidence="1">Uncharacterized protein</fullName>
    </submittedName>
</protein>
<evidence type="ECO:0000313" key="1">
    <source>
        <dbReference type="EMBL" id="TFU24140.1"/>
    </source>
</evidence>
<gene>
    <name evidence="1" type="ORF">E4U03_00760</name>
</gene>
<proteinExistence type="predicted"/>
<organism evidence="1 2">
    <name type="scientific">Rothia nasimurium</name>
    <dbReference type="NCBI Taxonomy" id="85336"/>
    <lineage>
        <taxon>Bacteria</taxon>
        <taxon>Bacillati</taxon>
        <taxon>Actinomycetota</taxon>
        <taxon>Actinomycetes</taxon>
        <taxon>Micrococcales</taxon>
        <taxon>Micrococcaceae</taxon>
        <taxon>Rothia</taxon>
    </lineage>
</organism>
<evidence type="ECO:0000313" key="2">
    <source>
        <dbReference type="Proteomes" id="UP000297951"/>
    </source>
</evidence>
<reference evidence="1 2" key="1">
    <citation type="submission" date="2019-03" db="EMBL/GenBank/DDBJ databases">
        <title>Diversity of the mouse oral microbiome.</title>
        <authorList>
            <person name="Joseph S."/>
            <person name="Aduse-Opoku J."/>
            <person name="Curtis M."/>
            <person name="Wade W."/>
            <person name="Hashim A."/>
        </authorList>
    </citation>
    <scope>NUCLEOTIDE SEQUENCE [LARGE SCALE GENOMIC DNA]</scope>
    <source>
        <strain evidence="2">irhom_31</strain>
    </source>
</reference>
<dbReference type="Proteomes" id="UP000297951">
    <property type="component" value="Unassembled WGS sequence"/>
</dbReference>
<dbReference type="EMBL" id="SPQC01000002">
    <property type="protein sequence ID" value="TFU24140.1"/>
    <property type="molecule type" value="Genomic_DNA"/>
</dbReference>
<name>A0A4Y9F860_9MICC</name>